<accession>A0A0R3TRA2</accession>
<evidence type="ECO:0000313" key="4">
    <source>
        <dbReference type="WBParaSite" id="HNAJ_0001010301-mRNA-1"/>
    </source>
</evidence>
<feature type="repeat" description="ANK" evidence="3">
    <location>
        <begin position="252"/>
        <end position="284"/>
    </location>
</feature>
<dbReference type="PANTHER" id="PTHR24198:SF165">
    <property type="entry name" value="ANKYRIN REPEAT-CONTAINING PROTEIN-RELATED"/>
    <property type="match status" value="1"/>
</dbReference>
<protein>
    <submittedName>
        <fullName evidence="4">ANK_REP_REGION domain-containing protein</fullName>
    </submittedName>
</protein>
<dbReference type="AlphaFoldDB" id="A0A0R3TRA2"/>
<dbReference type="InterPro" id="IPR002110">
    <property type="entry name" value="Ankyrin_rpt"/>
</dbReference>
<dbReference type="Pfam" id="PF00023">
    <property type="entry name" value="Ank"/>
    <property type="match status" value="1"/>
</dbReference>
<dbReference type="PROSITE" id="PS50297">
    <property type="entry name" value="ANK_REP_REGION"/>
    <property type="match status" value="1"/>
</dbReference>
<keyword evidence="1" id="KW-0677">Repeat</keyword>
<evidence type="ECO:0000256" key="2">
    <source>
        <dbReference type="ARBA" id="ARBA00023043"/>
    </source>
</evidence>
<reference evidence="4" key="1">
    <citation type="submission" date="2017-02" db="UniProtKB">
        <authorList>
            <consortium name="WormBaseParasite"/>
        </authorList>
    </citation>
    <scope>IDENTIFICATION</scope>
</reference>
<proteinExistence type="predicted"/>
<dbReference type="PROSITE" id="PS50088">
    <property type="entry name" value="ANK_REPEAT"/>
    <property type="match status" value="3"/>
</dbReference>
<dbReference type="SMART" id="SM00248">
    <property type="entry name" value="ANK"/>
    <property type="match status" value="7"/>
</dbReference>
<feature type="repeat" description="ANK" evidence="3">
    <location>
        <begin position="285"/>
        <end position="310"/>
    </location>
</feature>
<feature type="repeat" description="ANK" evidence="3">
    <location>
        <begin position="219"/>
        <end position="251"/>
    </location>
</feature>
<dbReference type="PANTHER" id="PTHR24198">
    <property type="entry name" value="ANKYRIN REPEAT AND PROTEIN KINASE DOMAIN-CONTAINING PROTEIN"/>
    <property type="match status" value="1"/>
</dbReference>
<dbReference type="Pfam" id="PF12796">
    <property type="entry name" value="Ank_2"/>
    <property type="match status" value="2"/>
</dbReference>
<organism evidence="4">
    <name type="scientific">Rodentolepis nana</name>
    <name type="common">Dwarf tapeworm</name>
    <name type="synonym">Hymenolepis nana</name>
    <dbReference type="NCBI Taxonomy" id="102285"/>
    <lineage>
        <taxon>Eukaryota</taxon>
        <taxon>Metazoa</taxon>
        <taxon>Spiralia</taxon>
        <taxon>Lophotrochozoa</taxon>
        <taxon>Platyhelminthes</taxon>
        <taxon>Cestoda</taxon>
        <taxon>Eucestoda</taxon>
        <taxon>Cyclophyllidea</taxon>
        <taxon>Hymenolepididae</taxon>
        <taxon>Rodentolepis</taxon>
    </lineage>
</organism>
<dbReference type="WBParaSite" id="HNAJ_0001010301-mRNA-1">
    <property type="protein sequence ID" value="HNAJ_0001010301-mRNA-1"/>
    <property type="gene ID" value="HNAJ_0001010301"/>
</dbReference>
<dbReference type="Gene3D" id="1.25.40.20">
    <property type="entry name" value="Ankyrin repeat-containing domain"/>
    <property type="match status" value="2"/>
</dbReference>
<name>A0A0R3TRA2_RODNA</name>
<keyword evidence="2 3" id="KW-0040">ANK repeat</keyword>
<evidence type="ECO:0000256" key="1">
    <source>
        <dbReference type="ARBA" id="ARBA00022737"/>
    </source>
</evidence>
<dbReference type="InterPro" id="IPR036770">
    <property type="entry name" value="Ankyrin_rpt-contain_sf"/>
</dbReference>
<sequence>LVQTVTDIKCLLYSDDLILCYSAPKKNFQKNAQKRTESPQTKKNAKERTESALRCALKLLANWCDNNGMVIKTAKTAFQTFSLPRHSINTLLRYKDTTPERTNEFTYLEMSFNTKLTWKSHINKIAERVSNRWNVLKRLAGSVWDFARSTLNTTCKMFIQSIKLYLFVSNGRLTSILLASHVMAESQQTLYEAITRNDIDSVRFQLANNVNPNVFPNNPTITPLILAVGLKFLDIANELLMNGADVNGVDEFGRTALHAAVDNNDEASVSILISHNCNLEKYNNGGVTPLTLAVEKNNIHMVRYLVANGAVVYKYLEGPEIPPLPFAASANRLDILQFLVNVEETDREKKKMNMNFALCLAINDGHNEAAIFLINNGAPISRRQGNCLTPLEFAIIGRNEYMVSYLLSRNASVSDTNHHGFTPLMTSIIFNNSYAAAQLLCYGADPDALATGFRTTGEQVAMDMRRVEIAQIISAWKNEFMPSMFEACTESNVYKYLEGPELPPLPFAAIVGRFDILQETDREKKKLNMNVALFLAIYNGHNDWIELKCCAGSVCEGDDADDDDDDDEIADVRGMLENTMSAMQQTLYEAITRNDIDSVRIQLTNNL</sequence>
<evidence type="ECO:0000256" key="3">
    <source>
        <dbReference type="PROSITE-ProRule" id="PRU00023"/>
    </source>
</evidence>
<dbReference type="SUPFAM" id="SSF48403">
    <property type="entry name" value="Ankyrin repeat"/>
    <property type="match status" value="1"/>
</dbReference>